<sequence>MGAFDIATDNIKSTVQDDKTLRNYEKVLAEAGLSKEQIESYTLEQLDQYLETANSIIQAPEALGVAEFSLLGASTKVTVLPLVLSRKKMILDRINLLRSQEKIVSLRDLVNKKVGDDELRLKLVDELQTLEDEAQKLREQSTKVEEALEIEKSKREYEITKMEMLERRSKVFLSFLERESAATITGIILLIMITIAQICALFFNIPPSDILNNAFLLILGYFFGQTTGTATARKN</sequence>
<dbReference type="AlphaFoldDB" id="A0A928WZZ1"/>
<organism evidence="3 4">
    <name type="scientific">Leptolyngbya cf. ectocarpi LEGE 11479</name>
    <dbReference type="NCBI Taxonomy" id="1828722"/>
    <lineage>
        <taxon>Bacteria</taxon>
        <taxon>Bacillati</taxon>
        <taxon>Cyanobacteriota</taxon>
        <taxon>Cyanophyceae</taxon>
        <taxon>Leptolyngbyales</taxon>
        <taxon>Leptolyngbyaceae</taxon>
        <taxon>Leptolyngbya group</taxon>
        <taxon>Leptolyngbya</taxon>
    </lineage>
</organism>
<evidence type="ECO:0000313" key="4">
    <source>
        <dbReference type="Proteomes" id="UP000615026"/>
    </source>
</evidence>
<accession>A0A928WZZ1</accession>
<reference evidence="3" key="1">
    <citation type="submission" date="2020-10" db="EMBL/GenBank/DDBJ databases">
        <authorList>
            <person name="Castelo-Branco R."/>
            <person name="Eusebio N."/>
            <person name="Adriana R."/>
            <person name="Vieira A."/>
            <person name="Brugerolle De Fraissinette N."/>
            <person name="Rezende De Castro R."/>
            <person name="Schneider M.P."/>
            <person name="Vasconcelos V."/>
            <person name="Leao P.N."/>
        </authorList>
    </citation>
    <scope>NUCLEOTIDE SEQUENCE</scope>
    <source>
        <strain evidence="3">LEGE 11479</strain>
    </source>
</reference>
<feature type="transmembrane region" description="Helical" evidence="2">
    <location>
        <begin position="181"/>
        <end position="204"/>
    </location>
</feature>
<dbReference type="EMBL" id="JADEXP010000042">
    <property type="protein sequence ID" value="MBE9066427.1"/>
    <property type="molecule type" value="Genomic_DNA"/>
</dbReference>
<keyword evidence="2" id="KW-0472">Membrane</keyword>
<feature type="coiled-coil region" evidence="1">
    <location>
        <begin position="120"/>
        <end position="154"/>
    </location>
</feature>
<comment type="caution">
    <text evidence="3">The sequence shown here is derived from an EMBL/GenBank/DDBJ whole genome shotgun (WGS) entry which is preliminary data.</text>
</comment>
<evidence type="ECO:0000256" key="1">
    <source>
        <dbReference type="SAM" id="Coils"/>
    </source>
</evidence>
<keyword evidence="2" id="KW-1133">Transmembrane helix</keyword>
<dbReference type="RefSeq" id="WP_193992173.1">
    <property type="nucleotide sequence ID" value="NZ_JADEXP010000042.1"/>
</dbReference>
<proteinExistence type="predicted"/>
<gene>
    <name evidence="3" type="ORF">IQ260_07155</name>
</gene>
<keyword evidence="1" id="KW-0175">Coiled coil</keyword>
<evidence type="ECO:0000256" key="2">
    <source>
        <dbReference type="SAM" id="Phobius"/>
    </source>
</evidence>
<keyword evidence="4" id="KW-1185">Reference proteome</keyword>
<name>A0A928WZZ1_LEPEC</name>
<protein>
    <submittedName>
        <fullName evidence="3">Uncharacterized protein</fullName>
    </submittedName>
</protein>
<feature type="transmembrane region" description="Helical" evidence="2">
    <location>
        <begin position="210"/>
        <end position="232"/>
    </location>
</feature>
<dbReference type="Proteomes" id="UP000615026">
    <property type="component" value="Unassembled WGS sequence"/>
</dbReference>
<evidence type="ECO:0000313" key="3">
    <source>
        <dbReference type="EMBL" id="MBE9066427.1"/>
    </source>
</evidence>
<keyword evidence="2" id="KW-0812">Transmembrane</keyword>